<dbReference type="AlphaFoldDB" id="F4XPL9"/>
<dbReference type="HOGENOM" id="CLU_2826426_0_0_3"/>
<evidence type="ECO:0000313" key="1">
    <source>
        <dbReference type="EMBL" id="EGJ33473.1"/>
    </source>
</evidence>
<gene>
    <name evidence="1" type="ORF">LYNGBM3L_34410</name>
</gene>
<organism evidence="1 2">
    <name type="scientific">Moorena producens 3L</name>
    <dbReference type="NCBI Taxonomy" id="489825"/>
    <lineage>
        <taxon>Bacteria</taxon>
        <taxon>Bacillati</taxon>
        <taxon>Cyanobacteriota</taxon>
        <taxon>Cyanophyceae</taxon>
        <taxon>Coleofasciculales</taxon>
        <taxon>Coleofasciculaceae</taxon>
        <taxon>Moorena</taxon>
    </lineage>
</organism>
<protein>
    <submittedName>
        <fullName evidence="1">Uncharacterized protein</fullName>
    </submittedName>
</protein>
<dbReference type="EMBL" id="GL890848">
    <property type="protein sequence ID" value="EGJ33473.1"/>
    <property type="molecule type" value="Genomic_DNA"/>
</dbReference>
<keyword evidence="2" id="KW-1185">Reference proteome</keyword>
<accession>F4XPL9</accession>
<reference evidence="2" key="1">
    <citation type="journal article" date="2011" name="Proc. Natl. Acad. Sci. U.S.A.">
        <title>Genomic insights into the physiology and ecology of the marine filamentous cyanobacterium Lyngbya majuscula.</title>
        <authorList>
            <person name="Jones A.C."/>
            <person name="Monroe E.A."/>
            <person name="Podell S."/>
            <person name="Hess W.R."/>
            <person name="Klages S."/>
            <person name="Esquenazi E."/>
            <person name="Niessen S."/>
            <person name="Hoover H."/>
            <person name="Rothmann M."/>
            <person name="Lasken R.S."/>
            <person name="Yates J.R.III."/>
            <person name="Reinhardt R."/>
            <person name="Kube M."/>
            <person name="Burkart M.D."/>
            <person name="Allen E.E."/>
            <person name="Dorrestein P.C."/>
            <person name="Gerwick W.H."/>
            <person name="Gerwick L."/>
        </authorList>
    </citation>
    <scope>NUCLEOTIDE SEQUENCE [LARGE SCALE GENOMIC DNA]</scope>
    <source>
        <strain evidence="2">3L</strain>
    </source>
</reference>
<proteinExistence type="predicted"/>
<dbReference type="Proteomes" id="UP000003959">
    <property type="component" value="Unassembled WGS sequence"/>
</dbReference>
<name>F4XPL9_9CYAN</name>
<sequence>MSVKTYCTAKATVFGDEAKVCGHGAGSNGRTMKANVAVQHFSVSPAMFAEAALIFTKLSSKSTIFN</sequence>
<evidence type="ECO:0000313" key="2">
    <source>
        <dbReference type="Proteomes" id="UP000003959"/>
    </source>
</evidence>